<evidence type="ECO:0000313" key="2">
    <source>
        <dbReference type="Proteomes" id="UP000814140"/>
    </source>
</evidence>
<gene>
    <name evidence="1" type="ORF">BV25DRAFT_1822291</name>
</gene>
<dbReference type="Proteomes" id="UP000814140">
    <property type="component" value="Unassembled WGS sequence"/>
</dbReference>
<evidence type="ECO:0000313" key="1">
    <source>
        <dbReference type="EMBL" id="KAI0065175.1"/>
    </source>
</evidence>
<dbReference type="EMBL" id="MU277196">
    <property type="protein sequence ID" value="KAI0065175.1"/>
    <property type="molecule type" value="Genomic_DNA"/>
</dbReference>
<organism evidence="1 2">
    <name type="scientific">Artomyces pyxidatus</name>
    <dbReference type="NCBI Taxonomy" id="48021"/>
    <lineage>
        <taxon>Eukaryota</taxon>
        <taxon>Fungi</taxon>
        <taxon>Dikarya</taxon>
        <taxon>Basidiomycota</taxon>
        <taxon>Agaricomycotina</taxon>
        <taxon>Agaricomycetes</taxon>
        <taxon>Russulales</taxon>
        <taxon>Auriscalpiaceae</taxon>
        <taxon>Artomyces</taxon>
    </lineage>
</organism>
<proteinExistence type="predicted"/>
<keyword evidence="2" id="KW-1185">Reference proteome</keyword>
<comment type="caution">
    <text evidence="1">The sequence shown here is derived from an EMBL/GenBank/DDBJ whole genome shotgun (WGS) entry which is preliminary data.</text>
</comment>
<accession>A0ACB8TAY5</accession>
<name>A0ACB8TAY5_9AGAM</name>
<sequence>MPGPTHASAKALVALLKHNYEHHHAFFNSRGFHNHATHHLFAVYALGASPQLLQEVYDTHSYQQPIVESPEPITEENFSEHLGDSKYYSAYLAYFSTYLLDHTSAEALEHFVFSSEFNYVPGLQVENGVRGAKHQPEMLNRLLAGLVHPFIHVAYGIEFGVPGQVAEGLAQCSVHAAEQPAILPYSLFSSSTSPPSLSSLSLSDISVQSLTPKKPTFAFYRKISESPRLTRSALGVEPGLPGYSQILPHAGPIILDLVHAWSAGWLQDVRGEAEAEKRLEGMVEEVIWGNTVWFGISGWGARGKEAINADFFIMHLVTSALFLPTLVLQASLAAPAPALDPPLTFAHRLLLLESFLATSAVWYLTRGNPAVPIAEFFDSPSTAAFLTSPSLKPGKERKVDTSTPPDAGSEPLYSGGPAWPRVFASSLLHDNEHLCKVIRSLSFFAAKWGNRPAGYYVADGEEKGWEGIEKLDGTLFVRTAGLVMERLGWVAEGKEERNWDRDGYF</sequence>
<reference evidence="1" key="2">
    <citation type="journal article" date="2022" name="New Phytol.">
        <title>Evolutionary transition to the ectomycorrhizal habit in the genomes of a hyperdiverse lineage of mushroom-forming fungi.</title>
        <authorList>
            <person name="Looney B."/>
            <person name="Miyauchi S."/>
            <person name="Morin E."/>
            <person name="Drula E."/>
            <person name="Courty P.E."/>
            <person name="Kohler A."/>
            <person name="Kuo A."/>
            <person name="LaButti K."/>
            <person name="Pangilinan J."/>
            <person name="Lipzen A."/>
            <person name="Riley R."/>
            <person name="Andreopoulos W."/>
            <person name="He G."/>
            <person name="Johnson J."/>
            <person name="Nolan M."/>
            <person name="Tritt A."/>
            <person name="Barry K.W."/>
            <person name="Grigoriev I.V."/>
            <person name="Nagy L.G."/>
            <person name="Hibbett D."/>
            <person name="Henrissat B."/>
            <person name="Matheny P.B."/>
            <person name="Labbe J."/>
            <person name="Martin F.M."/>
        </authorList>
    </citation>
    <scope>NUCLEOTIDE SEQUENCE</scope>
    <source>
        <strain evidence="1">HHB10654</strain>
    </source>
</reference>
<protein>
    <submittedName>
        <fullName evidence="1">Uncharacterized protein</fullName>
    </submittedName>
</protein>
<reference evidence="1" key="1">
    <citation type="submission" date="2021-03" db="EMBL/GenBank/DDBJ databases">
        <authorList>
            <consortium name="DOE Joint Genome Institute"/>
            <person name="Ahrendt S."/>
            <person name="Looney B.P."/>
            <person name="Miyauchi S."/>
            <person name="Morin E."/>
            <person name="Drula E."/>
            <person name="Courty P.E."/>
            <person name="Chicoki N."/>
            <person name="Fauchery L."/>
            <person name="Kohler A."/>
            <person name="Kuo A."/>
            <person name="Labutti K."/>
            <person name="Pangilinan J."/>
            <person name="Lipzen A."/>
            <person name="Riley R."/>
            <person name="Andreopoulos W."/>
            <person name="He G."/>
            <person name="Johnson J."/>
            <person name="Barry K.W."/>
            <person name="Grigoriev I.V."/>
            <person name="Nagy L."/>
            <person name="Hibbett D."/>
            <person name="Henrissat B."/>
            <person name="Matheny P.B."/>
            <person name="Labbe J."/>
            <person name="Martin F."/>
        </authorList>
    </citation>
    <scope>NUCLEOTIDE SEQUENCE</scope>
    <source>
        <strain evidence="1">HHB10654</strain>
    </source>
</reference>